<dbReference type="Pfam" id="PF14541">
    <property type="entry name" value="TAXi_C"/>
    <property type="match status" value="1"/>
</dbReference>
<proteinExistence type="inferred from homology"/>
<evidence type="ECO:0000256" key="3">
    <source>
        <dbReference type="ARBA" id="ARBA00022729"/>
    </source>
</evidence>
<evidence type="ECO:0000256" key="2">
    <source>
        <dbReference type="ARBA" id="ARBA00022670"/>
    </source>
</evidence>
<comment type="similarity">
    <text evidence="1">Belongs to the peptidase A1 family.</text>
</comment>
<evidence type="ECO:0000256" key="6">
    <source>
        <dbReference type="ARBA" id="ARBA00023157"/>
    </source>
</evidence>
<feature type="chain" id="PRO_5013883461" evidence="8">
    <location>
        <begin position="35"/>
        <end position="492"/>
    </location>
</feature>
<evidence type="ECO:0000256" key="8">
    <source>
        <dbReference type="SAM" id="SignalP"/>
    </source>
</evidence>
<reference evidence="11" key="1">
    <citation type="journal article" date="2018" name="Gigascience">
        <title>Genome assembly of the Pink Ipe (Handroanthus impetiginosus, Bignoniaceae), a highly valued, ecologically keystone Neotropical timber forest tree.</title>
        <authorList>
            <person name="Silva-Junior O.B."/>
            <person name="Grattapaglia D."/>
            <person name="Novaes E."/>
            <person name="Collevatti R.G."/>
        </authorList>
    </citation>
    <scope>NUCLEOTIDE SEQUENCE [LARGE SCALE GENOMIC DNA]</scope>
    <source>
        <strain evidence="11">cv. UFG-1</strain>
    </source>
</reference>
<keyword evidence="2 10" id="KW-0645">Protease</keyword>
<dbReference type="PANTHER" id="PTHR13683:SF750">
    <property type="entry name" value="ASPARTYL PROTEASE AED1"/>
    <property type="match status" value="1"/>
</dbReference>
<dbReference type="FunFam" id="2.40.70.10:FF:000013">
    <property type="entry name" value="Aspartyl protease AED1"/>
    <property type="match status" value="1"/>
</dbReference>
<feature type="active site" evidence="7">
    <location>
        <position position="169"/>
    </location>
</feature>
<keyword evidence="11" id="KW-1185">Reference proteome</keyword>
<evidence type="ECO:0000256" key="7">
    <source>
        <dbReference type="PIRSR" id="PIRSR601461-1"/>
    </source>
</evidence>
<evidence type="ECO:0000256" key="5">
    <source>
        <dbReference type="ARBA" id="ARBA00022801"/>
    </source>
</evidence>
<organism evidence="10 11">
    <name type="scientific">Handroanthus impetiginosus</name>
    <dbReference type="NCBI Taxonomy" id="429701"/>
    <lineage>
        <taxon>Eukaryota</taxon>
        <taxon>Viridiplantae</taxon>
        <taxon>Streptophyta</taxon>
        <taxon>Embryophyta</taxon>
        <taxon>Tracheophyta</taxon>
        <taxon>Spermatophyta</taxon>
        <taxon>Magnoliopsida</taxon>
        <taxon>eudicotyledons</taxon>
        <taxon>Gunneridae</taxon>
        <taxon>Pentapetalae</taxon>
        <taxon>asterids</taxon>
        <taxon>lamiids</taxon>
        <taxon>Lamiales</taxon>
        <taxon>Bignoniaceae</taxon>
        <taxon>Crescentiina</taxon>
        <taxon>Tabebuia alliance</taxon>
        <taxon>Handroanthus</taxon>
    </lineage>
</organism>
<keyword evidence="5 10" id="KW-0378">Hydrolase</keyword>
<dbReference type="FunFam" id="2.40.70.10:FF:000021">
    <property type="entry name" value="Aspartyl protease AED1"/>
    <property type="match status" value="1"/>
</dbReference>
<dbReference type="InterPro" id="IPR033121">
    <property type="entry name" value="PEPTIDASE_A1"/>
</dbReference>
<dbReference type="InterPro" id="IPR032861">
    <property type="entry name" value="TAXi_N"/>
</dbReference>
<dbReference type="EC" id="3.4.23.12" evidence="10"/>
<dbReference type="AlphaFoldDB" id="A0A2G9H308"/>
<dbReference type="GO" id="GO:0004190">
    <property type="term" value="F:aspartic-type endopeptidase activity"/>
    <property type="evidence" value="ECO:0007669"/>
    <property type="project" value="UniProtKB-KW"/>
</dbReference>
<dbReference type="STRING" id="429701.A0A2G9H308"/>
<evidence type="ECO:0000313" key="11">
    <source>
        <dbReference type="Proteomes" id="UP000231279"/>
    </source>
</evidence>
<dbReference type="InterPro" id="IPR001461">
    <property type="entry name" value="Aspartic_peptidase_A1"/>
</dbReference>
<dbReference type="InterPro" id="IPR021109">
    <property type="entry name" value="Peptidase_aspartic_dom_sf"/>
</dbReference>
<dbReference type="SUPFAM" id="SSF50630">
    <property type="entry name" value="Acid proteases"/>
    <property type="match status" value="1"/>
</dbReference>
<keyword evidence="6" id="KW-1015">Disulfide bond</keyword>
<comment type="caution">
    <text evidence="10">The sequence shown here is derived from an EMBL/GenBank/DDBJ whole genome shotgun (WGS) entry which is preliminary data.</text>
</comment>
<accession>A0A2G9H308</accession>
<dbReference type="PRINTS" id="PR00792">
    <property type="entry name" value="PEPSIN"/>
</dbReference>
<dbReference type="Proteomes" id="UP000231279">
    <property type="component" value="Unassembled WGS sequence"/>
</dbReference>
<evidence type="ECO:0000259" key="9">
    <source>
        <dbReference type="PROSITE" id="PS51767"/>
    </source>
</evidence>
<dbReference type="Pfam" id="PF14543">
    <property type="entry name" value="TAXi_N"/>
    <property type="match status" value="1"/>
</dbReference>
<sequence length="492" mass="52902">MATFLTYSFSLMKLLVFSSLSLILVSCFVKKSNAFEGRKDSTSATGIHFHTVKISSLLPASVCTTSSIKGTSNKRQSTLEVYHRYGPCSQLGQDKANPTTIPSLSEILMNDEFHVKSIQAQVNPNSNTKNLNDKKANLPVQSGRSLDTGNYIVTIGLGTPKKTLSFAFDTGSDLTWTQCEPCAGSCYEQQEPIFNPSTSTTYSNVSCSSAQCSQLLSATGNKPGCTSSSTCIYEILYGDLSSSVGFLSKDKLTITRDTFPNFLFGCGQDNEGLFGKTAGILALGRNPISIISQTAQKYGKYFSYCLPSTSSQTGYLTLGKNKVSDNVKFTPFDNSHGQTFYFINILSITIGGRQLPIEQSVFKTSGCIIDSGTVITRLPPAAYATMRIEFGKQMSKYKIAPAFSILDTCYDVSGYTTITIPVISFTFSGNVKVNLAPSEILVAASATTICLAFASNKDVSDVGIFGNTQQKTFEVIYDVAGGKLGFGPGGCQ</sequence>
<keyword evidence="4" id="KW-0064">Aspartyl protease</keyword>
<keyword evidence="3 8" id="KW-0732">Signal</keyword>
<dbReference type="Gene3D" id="2.40.70.10">
    <property type="entry name" value="Acid Proteases"/>
    <property type="match status" value="2"/>
</dbReference>
<evidence type="ECO:0000256" key="4">
    <source>
        <dbReference type="ARBA" id="ARBA00022750"/>
    </source>
</evidence>
<dbReference type="GO" id="GO:0006508">
    <property type="term" value="P:proteolysis"/>
    <property type="evidence" value="ECO:0007669"/>
    <property type="project" value="UniProtKB-KW"/>
</dbReference>
<dbReference type="PROSITE" id="PS51767">
    <property type="entry name" value="PEPTIDASE_A1"/>
    <property type="match status" value="1"/>
</dbReference>
<feature type="domain" description="Peptidase A1" evidence="9">
    <location>
        <begin position="151"/>
        <end position="487"/>
    </location>
</feature>
<feature type="signal peptide" evidence="8">
    <location>
        <begin position="1"/>
        <end position="34"/>
    </location>
</feature>
<evidence type="ECO:0000256" key="1">
    <source>
        <dbReference type="ARBA" id="ARBA00007447"/>
    </source>
</evidence>
<gene>
    <name evidence="10" type="ORF">CDL12_15482</name>
</gene>
<protein>
    <submittedName>
        <fullName evidence="10">Aspartyl protease</fullName>
        <ecNumber evidence="10">3.4.23.12</ecNumber>
    </submittedName>
</protein>
<dbReference type="EMBL" id="NKXS01002830">
    <property type="protein sequence ID" value="PIN11898.1"/>
    <property type="molecule type" value="Genomic_DNA"/>
</dbReference>
<dbReference type="InterPro" id="IPR032799">
    <property type="entry name" value="TAXi_C"/>
</dbReference>
<feature type="active site" evidence="7">
    <location>
        <position position="370"/>
    </location>
</feature>
<name>A0A2G9H308_9LAMI</name>
<dbReference type="PANTHER" id="PTHR13683">
    <property type="entry name" value="ASPARTYL PROTEASES"/>
    <property type="match status" value="1"/>
</dbReference>
<dbReference type="OrthoDB" id="2747330at2759"/>
<evidence type="ECO:0000313" key="10">
    <source>
        <dbReference type="EMBL" id="PIN11898.1"/>
    </source>
</evidence>